<keyword evidence="4 8" id="KW-0808">Transferase</keyword>
<dbReference type="SUPFAM" id="SSF53633">
    <property type="entry name" value="Carbamate kinase-like"/>
    <property type="match status" value="1"/>
</dbReference>
<dbReference type="PANTHER" id="PTHR30602">
    <property type="entry name" value="AMINO-ACID ACETYLTRANSFERASE"/>
    <property type="match status" value="1"/>
</dbReference>
<dbReference type="GO" id="GO:0005737">
    <property type="term" value="C:cytoplasm"/>
    <property type="evidence" value="ECO:0007669"/>
    <property type="project" value="InterPro"/>
</dbReference>
<dbReference type="EMBL" id="JACHGJ010000002">
    <property type="protein sequence ID" value="MBB6479658.1"/>
    <property type="molecule type" value="Genomic_DNA"/>
</dbReference>
<dbReference type="InterPro" id="IPR001048">
    <property type="entry name" value="Asp/Glu/Uridylate_kinase"/>
</dbReference>
<feature type="domain" description="N-acetyltransferase" evidence="7">
    <location>
        <begin position="293"/>
        <end position="426"/>
    </location>
</feature>
<evidence type="ECO:0000256" key="5">
    <source>
        <dbReference type="ARBA" id="ARBA00023315"/>
    </source>
</evidence>
<protein>
    <recommendedName>
        <fullName evidence="3">amino-acid N-acetyltransferase</fullName>
        <ecNumber evidence="3">2.3.1.1</ecNumber>
    </recommendedName>
</protein>
<dbReference type="RefSeq" id="WP_184745086.1">
    <property type="nucleotide sequence ID" value="NZ_JACHGJ010000002.1"/>
</dbReference>
<dbReference type="PIRSF" id="PIRSF000423">
    <property type="entry name" value="ArgA"/>
    <property type="match status" value="1"/>
</dbReference>
<keyword evidence="9" id="KW-1185">Reference proteome</keyword>
<dbReference type="Proteomes" id="UP000587760">
    <property type="component" value="Unassembled WGS sequence"/>
</dbReference>
<name>A0A841RAE1_9SPIO</name>
<keyword evidence="5 8" id="KW-0012">Acyltransferase</keyword>
<dbReference type="HAMAP" id="MF_01105">
    <property type="entry name" value="N_acetyl_glu_synth"/>
    <property type="match status" value="1"/>
</dbReference>
<dbReference type="CDD" id="cd04301">
    <property type="entry name" value="NAT_SF"/>
    <property type="match status" value="1"/>
</dbReference>
<dbReference type="NCBIfam" id="TIGR01890">
    <property type="entry name" value="N-Ac-Glu-synth"/>
    <property type="match status" value="1"/>
</dbReference>
<comment type="catalytic activity">
    <reaction evidence="6">
        <text>L-glutamate + acetyl-CoA = N-acetyl-L-glutamate + CoA + H(+)</text>
        <dbReference type="Rhea" id="RHEA:24292"/>
        <dbReference type="ChEBI" id="CHEBI:15378"/>
        <dbReference type="ChEBI" id="CHEBI:29985"/>
        <dbReference type="ChEBI" id="CHEBI:44337"/>
        <dbReference type="ChEBI" id="CHEBI:57287"/>
        <dbReference type="ChEBI" id="CHEBI:57288"/>
        <dbReference type="EC" id="2.3.1.1"/>
    </reaction>
</comment>
<dbReference type="InterPro" id="IPR016181">
    <property type="entry name" value="Acyl_CoA_acyltransferase"/>
</dbReference>
<accession>A0A841RAE1</accession>
<proteinExistence type="inferred from homology"/>
<dbReference type="UniPathway" id="UPA00068">
    <property type="reaction ID" value="UER00106"/>
</dbReference>
<dbReference type="PANTHER" id="PTHR30602:SF12">
    <property type="entry name" value="AMINO-ACID ACETYLTRANSFERASE NAGS1, CHLOROPLASTIC-RELATED"/>
    <property type="match status" value="1"/>
</dbReference>
<evidence type="ECO:0000256" key="2">
    <source>
        <dbReference type="ARBA" id="ARBA00009145"/>
    </source>
</evidence>
<evidence type="ECO:0000256" key="3">
    <source>
        <dbReference type="ARBA" id="ARBA00012697"/>
    </source>
</evidence>
<dbReference type="EC" id="2.3.1.1" evidence="3"/>
<evidence type="ECO:0000313" key="9">
    <source>
        <dbReference type="Proteomes" id="UP000587760"/>
    </source>
</evidence>
<evidence type="ECO:0000313" key="8">
    <source>
        <dbReference type="EMBL" id="MBB6479658.1"/>
    </source>
</evidence>
<dbReference type="InterPro" id="IPR036393">
    <property type="entry name" value="AceGlu_kinase-like_sf"/>
</dbReference>
<dbReference type="Pfam" id="PF13508">
    <property type="entry name" value="Acetyltransf_7"/>
    <property type="match status" value="1"/>
</dbReference>
<dbReference type="PROSITE" id="PS51186">
    <property type="entry name" value="GNAT"/>
    <property type="match status" value="1"/>
</dbReference>
<comment type="similarity">
    <text evidence="2">Belongs to the acetyltransferase family. ArgA subfamily.</text>
</comment>
<dbReference type="GO" id="GO:0006526">
    <property type="term" value="P:L-arginine biosynthetic process"/>
    <property type="evidence" value="ECO:0007669"/>
    <property type="project" value="UniProtKB-UniPathway"/>
</dbReference>
<dbReference type="Gene3D" id="3.40.630.30">
    <property type="match status" value="1"/>
</dbReference>
<dbReference type="InterPro" id="IPR000182">
    <property type="entry name" value="GNAT_dom"/>
</dbReference>
<sequence>MDNPAFKDQVSLIREVFAYTHRFKKSTFVIKLDSAIIDEPAFPVLARDISLLKGNGIRIILIAGAKERINEILHRYGIECEFHKGIRITPPEAVPFIKMAAFDTANKVMTALSAYGENAVIGNWVKARALGVQDGLDYLNTGKVEKVDTVTIKKLLDEALIPIIPSIGWNSTGIPYNVNSDNLAVTLASEMEARKLFYITGNDILMTPPYKTAGSTNVSREGRISKMDVRAAKDFLDLNEGVPNRNIISCSVEACEKGVDRVHILDGRIEGVVLKEIFSSLGSGTMIHTNIYESIRPMKSDDVPAILSLMQPLIEKGLLVKRTKEDLLTWKKHYAVYSMDNIIHGCAALIPYGKEYGEIAAITVDSTYSHLGIGRRLVSFFLERAREQGIRHIFVLTTEAADWFLSLGFRTVSREELPPEKQKNYNNKRNSRILMMDLTI</sequence>
<reference evidence="8 9" key="1">
    <citation type="submission" date="2020-08" db="EMBL/GenBank/DDBJ databases">
        <title>Genomic Encyclopedia of Type Strains, Phase IV (KMG-IV): sequencing the most valuable type-strain genomes for metagenomic binning, comparative biology and taxonomic classification.</title>
        <authorList>
            <person name="Goeker M."/>
        </authorList>
    </citation>
    <scope>NUCLEOTIDE SEQUENCE [LARGE SCALE GENOMIC DNA]</scope>
    <source>
        <strain evidence="8 9">DSM 2461</strain>
    </source>
</reference>
<dbReference type="AlphaFoldDB" id="A0A841RAE1"/>
<dbReference type="InterPro" id="IPR010167">
    <property type="entry name" value="NH2A_AcTrfase"/>
</dbReference>
<evidence type="ECO:0000256" key="1">
    <source>
        <dbReference type="ARBA" id="ARBA00004925"/>
    </source>
</evidence>
<comment type="caution">
    <text evidence="8">The sequence shown here is derived from an EMBL/GenBank/DDBJ whole genome shotgun (WGS) entry which is preliminary data.</text>
</comment>
<dbReference type="Pfam" id="PF00696">
    <property type="entry name" value="AA_kinase"/>
    <property type="match status" value="1"/>
</dbReference>
<dbReference type="Gene3D" id="3.40.1160.10">
    <property type="entry name" value="Acetylglutamate kinase-like"/>
    <property type="match status" value="1"/>
</dbReference>
<evidence type="ECO:0000256" key="4">
    <source>
        <dbReference type="ARBA" id="ARBA00022679"/>
    </source>
</evidence>
<comment type="pathway">
    <text evidence="1">Amino-acid biosynthesis; L-arginine biosynthesis; N(2)-acetyl-L-ornithine from L-glutamate: step 1/4.</text>
</comment>
<gene>
    <name evidence="8" type="ORF">HNR50_001316</name>
</gene>
<dbReference type="SUPFAM" id="SSF55729">
    <property type="entry name" value="Acyl-CoA N-acyltransferases (Nat)"/>
    <property type="match status" value="1"/>
</dbReference>
<evidence type="ECO:0000256" key="6">
    <source>
        <dbReference type="ARBA" id="ARBA00048372"/>
    </source>
</evidence>
<organism evidence="8 9">
    <name type="scientific">Spirochaeta isovalerica</name>
    <dbReference type="NCBI Taxonomy" id="150"/>
    <lineage>
        <taxon>Bacteria</taxon>
        <taxon>Pseudomonadati</taxon>
        <taxon>Spirochaetota</taxon>
        <taxon>Spirochaetia</taxon>
        <taxon>Spirochaetales</taxon>
        <taxon>Spirochaetaceae</taxon>
        <taxon>Spirochaeta</taxon>
    </lineage>
</organism>
<evidence type="ECO:0000259" key="7">
    <source>
        <dbReference type="PROSITE" id="PS51186"/>
    </source>
</evidence>
<dbReference type="GO" id="GO:0004042">
    <property type="term" value="F:L-glutamate N-acetyltransferase activity"/>
    <property type="evidence" value="ECO:0007669"/>
    <property type="project" value="InterPro"/>
</dbReference>